<accession>A0A482X7J2</accession>
<evidence type="ECO:0000313" key="3">
    <source>
        <dbReference type="Proteomes" id="UP000291343"/>
    </source>
</evidence>
<evidence type="ECO:0000313" key="2">
    <source>
        <dbReference type="EMBL" id="RZF41754.1"/>
    </source>
</evidence>
<reference evidence="2 3" key="1">
    <citation type="journal article" date="2017" name="Gigascience">
        <title>Genome sequence of the small brown planthopper, Laodelphax striatellus.</title>
        <authorList>
            <person name="Zhu J."/>
            <person name="Jiang F."/>
            <person name="Wang X."/>
            <person name="Yang P."/>
            <person name="Bao Y."/>
            <person name="Zhao W."/>
            <person name="Wang W."/>
            <person name="Lu H."/>
            <person name="Wang Q."/>
            <person name="Cui N."/>
            <person name="Li J."/>
            <person name="Chen X."/>
            <person name="Luo L."/>
            <person name="Yu J."/>
            <person name="Kang L."/>
            <person name="Cui F."/>
        </authorList>
    </citation>
    <scope>NUCLEOTIDE SEQUENCE [LARGE SCALE GENOMIC DNA]</scope>
    <source>
        <strain evidence="2">Lst14</strain>
    </source>
</reference>
<dbReference type="AlphaFoldDB" id="A0A482X7J2"/>
<dbReference type="EMBL" id="QKKF02016223">
    <property type="protein sequence ID" value="RZF41754.1"/>
    <property type="molecule type" value="Genomic_DNA"/>
</dbReference>
<gene>
    <name evidence="2" type="ORF">LSTR_LSTR016829</name>
</gene>
<feature type="region of interest" description="Disordered" evidence="1">
    <location>
        <begin position="1"/>
        <end position="32"/>
    </location>
</feature>
<keyword evidence="3" id="KW-1185">Reference proteome</keyword>
<comment type="caution">
    <text evidence="2">The sequence shown here is derived from an EMBL/GenBank/DDBJ whole genome shotgun (WGS) entry which is preliminary data.</text>
</comment>
<name>A0A482X7J2_LAOST</name>
<organism evidence="2 3">
    <name type="scientific">Laodelphax striatellus</name>
    <name type="common">Small brown planthopper</name>
    <name type="synonym">Delphax striatella</name>
    <dbReference type="NCBI Taxonomy" id="195883"/>
    <lineage>
        <taxon>Eukaryota</taxon>
        <taxon>Metazoa</taxon>
        <taxon>Ecdysozoa</taxon>
        <taxon>Arthropoda</taxon>
        <taxon>Hexapoda</taxon>
        <taxon>Insecta</taxon>
        <taxon>Pterygota</taxon>
        <taxon>Neoptera</taxon>
        <taxon>Paraneoptera</taxon>
        <taxon>Hemiptera</taxon>
        <taxon>Auchenorrhyncha</taxon>
        <taxon>Fulgoroidea</taxon>
        <taxon>Delphacidae</taxon>
        <taxon>Criomorphinae</taxon>
        <taxon>Laodelphax</taxon>
    </lineage>
</organism>
<dbReference type="InParanoid" id="A0A482X7J2"/>
<protein>
    <submittedName>
        <fullName evidence="2">Uncharacterized protein</fullName>
    </submittedName>
</protein>
<evidence type="ECO:0000256" key="1">
    <source>
        <dbReference type="SAM" id="MobiDB-lite"/>
    </source>
</evidence>
<dbReference type="Proteomes" id="UP000291343">
    <property type="component" value="Unassembled WGS sequence"/>
</dbReference>
<proteinExistence type="predicted"/>
<sequence length="91" mass="9962">MMGTPIIGSGLSGDMRKRAWSRSSSKAQLLSPSSAHALNNNLDLATASWRMESIVRDSDDSAASGDEEEFFDCQDFVNSDMELEGKLITHH</sequence>
<feature type="compositionally biased region" description="Low complexity" evidence="1">
    <location>
        <begin position="21"/>
        <end position="32"/>
    </location>
</feature>